<name>A0A8H3BHU6_9AGAM</name>
<gene>
    <name evidence="1" type="ORF">RDB_LOCUS83734</name>
</gene>
<accession>A0A8H3BHU6</accession>
<evidence type="ECO:0000313" key="2">
    <source>
        <dbReference type="Proteomes" id="UP000663888"/>
    </source>
</evidence>
<dbReference type="EMBL" id="CAJMWX010001050">
    <property type="protein sequence ID" value="CAE6458160.1"/>
    <property type="molecule type" value="Genomic_DNA"/>
</dbReference>
<evidence type="ECO:0000313" key="1">
    <source>
        <dbReference type="EMBL" id="CAE6458160.1"/>
    </source>
</evidence>
<dbReference type="AlphaFoldDB" id="A0A8H3BHU6"/>
<sequence>MSNHSIVGYALRPFVQHLALASRFITPSTNKLITSMNASHCSQSRFLLDFRTDEGKANAQSWYKRQGRNTRFTLLEYRKDKRGQVKHEFIVVWLNSTTLCRFDRRARDDKRGHVMKEGGAPADDSAHVLSSFETEYRELLEQTEVLLTIKLPHGEDLGTILSVCAGVQIHAKASAYSLLQYNCYFFAWMITAAVARRTYNWETDAISKDGWVDILRTSLTQVFEPVTPRRTGLKSKLSRVFTKSRSKTQTGANLPGNPANVEKFRHELLSQYSDSYRAIKMILPKLLLRSQLGSVLKKELSRIESDGISSVKRIIAKDRAMDRALEYAGRKLVIQEKATSGLQWDEVDSYLRSQLLQAAESAAKSLTDPPSYGCESNSSWKDAWNSGWNAPPQSKDHLRVHDRICLESEDIVLFARSLGREAIEPDSLARKVAEEREAIGAKAMSKWKEAWDECQRLGAQYATSVTEIVLSIILERLQDVVPEQLVFGNVIEHNEGYIQLREQPSLQGFIRRRMQGHFEMAERFGFGSFEELTATTEEVMCEIWVTSLDIIDENWFPSQTTSALAAAPLGSSLASYTNY</sequence>
<protein>
    <submittedName>
        <fullName evidence="1">Uncharacterized protein</fullName>
    </submittedName>
</protein>
<reference evidence="1" key="1">
    <citation type="submission" date="2021-01" db="EMBL/GenBank/DDBJ databases">
        <authorList>
            <person name="Kaushik A."/>
        </authorList>
    </citation>
    <scope>NUCLEOTIDE SEQUENCE</scope>
    <source>
        <strain evidence="1">AG4-R118</strain>
    </source>
</reference>
<proteinExistence type="predicted"/>
<organism evidence="1 2">
    <name type="scientific">Rhizoctonia solani</name>
    <dbReference type="NCBI Taxonomy" id="456999"/>
    <lineage>
        <taxon>Eukaryota</taxon>
        <taxon>Fungi</taxon>
        <taxon>Dikarya</taxon>
        <taxon>Basidiomycota</taxon>
        <taxon>Agaricomycotina</taxon>
        <taxon>Agaricomycetes</taxon>
        <taxon>Cantharellales</taxon>
        <taxon>Ceratobasidiaceae</taxon>
        <taxon>Rhizoctonia</taxon>
    </lineage>
</organism>
<comment type="caution">
    <text evidence="1">The sequence shown here is derived from an EMBL/GenBank/DDBJ whole genome shotgun (WGS) entry which is preliminary data.</text>
</comment>
<dbReference type="Proteomes" id="UP000663888">
    <property type="component" value="Unassembled WGS sequence"/>
</dbReference>